<dbReference type="SFLD" id="SFLDS00029">
    <property type="entry name" value="Radical_SAM"/>
    <property type="match status" value="1"/>
</dbReference>
<dbReference type="InParanoid" id="A0A0D2HQ35"/>
<evidence type="ECO:0000313" key="7">
    <source>
        <dbReference type="EMBL" id="KIX12583.1"/>
    </source>
</evidence>
<keyword evidence="3" id="KW-0479">Metal-binding</keyword>
<dbReference type="Pfam" id="PF23545">
    <property type="entry name" value="Zn_ribbon_HMPTM"/>
    <property type="match status" value="1"/>
</dbReference>
<dbReference type="GO" id="GO:0046872">
    <property type="term" value="F:metal ion binding"/>
    <property type="evidence" value="ECO:0007669"/>
    <property type="project" value="UniProtKB-KW"/>
</dbReference>
<evidence type="ECO:0000256" key="3">
    <source>
        <dbReference type="ARBA" id="ARBA00022723"/>
    </source>
</evidence>
<dbReference type="Pfam" id="PF04055">
    <property type="entry name" value="Radical_SAM"/>
    <property type="match status" value="1"/>
</dbReference>
<dbReference type="InterPro" id="IPR007197">
    <property type="entry name" value="rSAM"/>
</dbReference>
<dbReference type="RefSeq" id="WP_044350467.1">
    <property type="nucleotide sequence ID" value="NZ_AZAC01000029.1"/>
</dbReference>
<dbReference type="OrthoDB" id="9782387at2"/>
<dbReference type="NCBIfam" id="NF045646">
    <property type="entry name" value="rSAM_Se_TrsS"/>
    <property type="match status" value="1"/>
</dbReference>
<dbReference type="PROSITE" id="PS51918">
    <property type="entry name" value="RADICAL_SAM"/>
    <property type="match status" value="1"/>
</dbReference>
<evidence type="ECO:0000256" key="2">
    <source>
        <dbReference type="ARBA" id="ARBA00022691"/>
    </source>
</evidence>
<dbReference type="SUPFAM" id="SSF102114">
    <property type="entry name" value="Radical SAM enzymes"/>
    <property type="match status" value="1"/>
</dbReference>
<dbReference type="PANTHER" id="PTHR43306">
    <property type="entry name" value="7,8-DIHYDRO-6-HYDROXYMETHYLPTERIN DIMETHYLTRANSFERASE"/>
    <property type="match status" value="1"/>
</dbReference>
<accession>A0A0D2HQ35</accession>
<dbReference type="InterPro" id="IPR034474">
    <property type="entry name" value="Methyltransferase_Class_D"/>
</dbReference>
<dbReference type="GO" id="GO:0003824">
    <property type="term" value="F:catalytic activity"/>
    <property type="evidence" value="ECO:0007669"/>
    <property type="project" value="InterPro"/>
</dbReference>
<organism evidence="7 8">
    <name type="scientific">Dethiosulfatarculus sandiegensis</name>
    <dbReference type="NCBI Taxonomy" id="1429043"/>
    <lineage>
        <taxon>Bacteria</taxon>
        <taxon>Pseudomonadati</taxon>
        <taxon>Thermodesulfobacteriota</taxon>
        <taxon>Desulfarculia</taxon>
        <taxon>Desulfarculales</taxon>
        <taxon>Desulfarculaceae</taxon>
        <taxon>Dethiosulfatarculus</taxon>
    </lineage>
</organism>
<dbReference type="InterPro" id="IPR056488">
    <property type="entry name" value="Zn_ribbon_HMPTM"/>
</dbReference>
<gene>
    <name evidence="7" type="ORF">X474_18435</name>
</gene>
<keyword evidence="8" id="KW-1185">Reference proteome</keyword>
<dbReference type="InterPro" id="IPR013785">
    <property type="entry name" value="Aldolase_TIM"/>
</dbReference>
<evidence type="ECO:0000313" key="8">
    <source>
        <dbReference type="Proteomes" id="UP000032233"/>
    </source>
</evidence>
<dbReference type="CDD" id="cd01335">
    <property type="entry name" value="Radical_SAM"/>
    <property type="match status" value="1"/>
</dbReference>
<evidence type="ECO:0000256" key="4">
    <source>
        <dbReference type="ARBA" id="ARBA00023004"/>
    </source>
</evidence>
<evidence type="ECO:0000259" key="6">
    <source>
        <dbReference type="PROSITE" id="PS51918"/>
    </source>
</evidence>
<dbReference type="InterPro" id="IPR054698">
    <property type="entry name" value="rSAM_Se_TrsS"/>
</dbReference>
<dbReference type="SFLD" id="SFLDG01100">
    <property type="entry name" value="methyltransferase_(Class_D)"/>
    <property type="match status" value="1"/>
</dbReference>
<dbReference type="SFLD" id="SFLDG01067">
    <property type="entry name" value="SPASM/twitch_domain_containing"/>
    <property type="match status" value="1"/>
</dbReference>
<name>A0A0D2HQ35_9BACT</name>
<dbReference type="PANTHER" id="PTHR43306:SF1">
    <property type="entry name" value="7,8-DIHYDRO-6-HYDROXYMETHYLPTERIN DIMETHYLTRANSFERASE"/>
    <property type="match status" value="1"/>
</dbReference>
<keyword evidence="2" id="KW-0949">S-adenosyl-L-methionine</keyword>
<comment type="caution">
    <text evidence="7">The sequence shown here is derived from an EMBL/GenBank/DDBJ whole genome shotgun (WGS) entry which is preliminary data.</text>
</comment>
<dbReference type="Gene3D" id="3.20.20.70">
    <property type="entry name" value="Aldolase class I"/>
    <property type="match status" value="1"/>
</dbReference>
<dbReference type="EMBL" id="AZAC01000029">
    <property type="protein sequence ID" value="KIX12583.1"/>
    <property type="molecule type" value="Genomic_DNA"/>
</dbReference>
<dbReference type="PATRIC" id="fig|1429043.3.peg.3901"/>
<dbReference type="GO" id="GO:0051536">
    <property type="term" value="F:iron-sulfur cluster binding"/>
    <property type="evidence" value="ECO:0007669"/>
    <property type="project" value="UniProtKB-KW"/>
</dbReference>
<dbReference type="InterPro" id="IPR058240">
    <property type="entry name" value="rSAM_sf"/>
</dbReference>
<evidence type="ECO:0000256" key="1">
    <source>
        <dbReference type="ARBA" id="ARBA00001966"/>
    </source>
</evidence>
<proteinExistence type="predicted"/>
<dbReference type="AlphaFoldDB" id="A0A0D2HQ35"/>
<sequence>MPNNKITAGGILSQTQSLCPVCFRLLKAQRVLKGNEIFLEKQCPEHGVFSTVIWRGEPEFTSWVRPKIPSYPQNPATDYNRGCPFDCGLCPEHRQHTCTALMEITQNCDLGCPVCFASSDKKSLPDPELKEIMGWCRAVMQASGPRNIQLSGGEPTMRKDLSAIIEMVRNQGFSFVQLNTNGIKLGQRPGYAQELRQAGLASVFLQFDGCSDKIQRKIRGADLLRIKLKAIENSVQAGLGVVLVPTLIPGINTNDLGKIMELALDLAPGIRGVHFQPVSYFGRFPHDPSDRDRLTLPEIMQGLYEQTKGLLKITDFHPPGCENALCSFSAAYVKTGSQSLTRLGGETGQCNCSQSEPEVAALGAQRSVDLVAERWSAPAQGACGCSQVQNYLSFDDFLGMARTNTFTVSAMAFQDAWNLDLERVKDCCIHVVSPDKRLIPFCLYNLTDIRGKTLYRKV</sequence>
<dbReference type="STRING" id="1429043.X474_18435"/>
<comment type="cofactor">
    <cofactor evidence="1">
        <name>[4Fe-4S] cluster</name>
        <dbReference type="ChEBI" id="CHEBI:49883"/>
    </cofactor>
</comment>
<protein>
    <submittedName>
        <fullName evidence="7">Radical SAM protein</fullName>
    </submittedName>
</protein>
<keyword evidence="4" id="KW-0408">Iron</keyword>
<feature type="domain" description="Radical SAM core" evidence="6">
    <location>
        <begin position="94"/>
        <end position="306"/>
    </location>
</feature>
<evidence type="ECO:0000256" key="5">
    <source>
        <dbReference type="ARBA" id="ARBA00023014"/>
    </source>
</evidence>
<reference evidence="7 8" key="1">
    <citation type="submission" date="2013-11" db="EMBL/GenBank/DDBJ databases">
        <title>Metagenomic analysis of a methanogenic consortium involved in long chain n-alkane degradation.</title>
        <authorList>
            <person name="Davidova I.A."/>
            <person name="Callaghan A.V."/>
            <person name="Wawrik B."/>
            <person name="Pruitt S."/>
            <person name="Marks C."/>
            <person name="Duncan K.E."/>
            <person name="Suflita J.M."/>
        </authorList>
    </citation>
    <scope>NUCLEOTIDE SEQUENCE [LARGE SCALE GENOMIC DNA]</scope>
    <source>
        <strain evidence="7 8">SPR</strain>
    </source>
</reference>
<keyword evidence="5" id="KW-0411">Iron-sulfur</keyword>
<dbReference type="Proteomes" id="UP000032233">
    <property type="component" value="Unassembled WGS sequence"/>
</dbReference>